<dbReference type="InterPro" id="IPR014710">
    <property type="entry name" value="RmlC-like_jellyroll"/>
</dbReference>
<dbReference type="InterPro" id="IPR011051">
    <property type="entry name" value="RmlC_Cupin_sf"/>
</dbReference>
<dbReference type="EMBL" id="FAXA01000271">
    <property type="protein sequence ID" value="CUV02544.1"/>
    <property type="molecule type" value="Genomic_DNA"/>
</dbReference>
<reference evidence="1" key="1">
    <citation type="submission" date="2015-10" db="EMBL/GenBank/DDBJ databases">
        <authorList>
            <person name="Gilbert D.G."/>
        </authorList>
    </citation>
    <scope>NUCLEOTIDE SEQUENCE</scope>
</reference>
<evidence type="ECO:0000313" key="1">
    <source>
        <dbReference type="EMBL" id="CUV02544.1"/>
    </source>
</evidence>
<proteinExistence type="predicted"/>
<dbReference type="Gene3D" id="2.60.120.10">
    <property type="entry name" value="Jelly Rolls"/>
    <property type="match status" value="1"/>
</dbReference>
<sequence>MVQIVTVYPGSDGESLLFDVPTDQFAEIIKHIGDGPTRLNQNQSPSVDDYHNASRIQYVVHLEGISEIEVADGTIKRLNPGDILIAQDTTGHGHITRGIGQGIRVSMNVPLEEGPWLPKG</sequence>
<protein>
    <submittedName>
        <fullName evidence="1">Bll0285 protein</fullName>
    </submittedName>
</protein>
<accession>A0A160V939</accession>
<dbReference type="AlphaFoldDB" id="A0A160V939"/>
<name>A0A160V939_9ZZZZ</name>
<dbReference type="SUPFAM" id="SSF51182">
    <property type="entry name" value="RmlC-like cupins"/>
    <property type="match status" value="1"/>
</dbReference>
<gene>
    <name evidence="1" type="ORF">MGWOODY_Clf313</name>
</gene>
<organism evidence="1">
    <name type="scientific">hydrothermal vent metagenome</name>
    <dbReference type="NCBI Taxonomy" id="652676"/>
    <lineage>
        <taxon>unclassified sequences</taxon>
        <taxon>metagenomes</taxon>
        <taxon>ecological metagenomes</taxon>
    </lineage>
</organism>